<dbReference type="Proteomes" id="UP000523447">
    <property type="component" value="Unassembled WGS sequence"/>
</dbReference>
<accession>A0A7X6M342</accession>
<feature type="transmembrane region" description="Helical" evidence="2">
    <location>
        <begin position="74"/>
        <end position="92"/>
    </location>
</feature>
<feature type="transmembrane region" description="Helical" evidence="2">
    <location>
        <begin position="161"/>
        <end position="179"/>
    </location>
</feature>
<evidence type="ECO:0000256" key="1">
    <source>
        <dbReference type="SAM" id="MobiDB-lite"/>
    </source>
</evidence>
<name>A0A7X6M342_9NOCA</name>
<keyword evidence="4" id="KW-1185">Reference proteome</keyword>
<feature type="transmembrane region" description="Helical" evidence="2">
    <location>
        <begin position="362"/>
        <end position="387"/>
    </location>
</feature>
<keyword evidence="2" id="KW-0472">Membrane</keyword>
<evidence type="ECO:0000313" key="3">
    <source>
        <dbReference type="EMBL" id="NKY89463.1"/>
    </source>
</evidence>
<feature type="transmembrane region" description="Helical" evidence="2">
    <location>
        <begin position="218"/>
        <end position="238"/>
    </location>
</feature>
<sequence>MSIPFDATSDRSRTTLDAPASAGSAEVAGDSTAAARAGAWGVVLGTVITTVGISWDIQWHNEVGPDTFFTLPHLFLYSGSAIAGFVSLAMVVRATAAQRAGRTVPFAGGTPIRVFGSTLTAPVGYMVAGAGAALFLIYGLFDLEWHAIYGFDAVLNTPSHVALFLSISITMIGSLMVFAAHRDHRWGRIGVVFATVILIAFAPIPADALNNLAPPVDAMVVATVLFAPMLLIMGALVLGRPGSALAIGIATAAVQAVLWWFSPWAAHTYAAAVGLPLRDGLTPAPPAFPSIIPMFLFVAAAAVEGLFFRMWRRREAETANRPAGRTRLLPICGVVAALIVGIGLPLQVYLTRPTAHISGTTVVTLLVAAVPLGLLAGYLGGAFAAMLRTLSVREGR</sequence>
<dbReference type="AlphaFoldDB" id="A0A7X6M342"/>
<comment type="caution">
    <text evidence="3">The sequence shown here is derived from an EMBL/GenBank/DDBJ whole genome shotgun (WGS) entry which is preliminary data.</text>
</comment>
<protein>
    <submittedName>
        <fullName evidence="3">Uncharacterized protein</fullName>
    </submittedName>
</protein>
<gene>
    <name evidence="3" type="ORF">HGA07_28180</name>
</gene>
<dbReference type="EMBL" id="JAAXPE010000047">
    <property type="protein sequence ID" value="NKY89463.1"/>
    <property type="molecule type" value="Genomic_DNA"/>
</dbReference>
<dbReference type="RefSeq" id="WP_040716735.1">
    <property type="nucleotide sequence ID" value="NZ_CAWPHS010000042.1"/>
</dbReference>
<feature type="transmembrane region" description="Helical" evidence="2">
    <location>
        <begin position="123"/>
        <end position="141"/>
    </location>
</feature>
<keyword evidence="2" id="KW-1133">Transmembrane helix</keyword>
<feature type="region of interest" description="Disordered" evidence="1">
    <location>
        <begin position="1"/>
        <end position="21"/>
    </location>
</feature>
<organism evidence="3 4">
    <name type="scientific">Nocardia veterana</name>
    <dbReference type="NCBI Taxonomy" id="132249"/>
    <lineage>
        <taxon>Bacteria</taxon>
        <taxon>Bacillati</taxon>
        <taxon>Actinomycetota</taxon>
        <taxon>Actinomycetes</taxon>
        <taxon>Mycobacteriales</taxon>
        <taxon>Nocardiaceae</taxon>
        <taxon>Nocardia</taxon>
    </lineage>
</organism>
<keyword evidence="2" id="KW-0812">Transmembrane</keyword>
<proteinExistence type="predicted"/>
<evidence type="ECO:0000313" key="4">
    <source>
        <dbReference type="Proteomes" id="UP000523447"/>
    </source>
</evidence>
<evidence type="ECO:0000256" key="2">
    <source>
        <dbReference type="SAM" id="Phobius"/>
    </source>
</evidence>
<reference evidence="3 4" key="1">
    <citation type="submission" date="2020-04" db="EMBL/GenBank/DDBJ databases">
        <title>MicrobeNet Type strains.</title>
        <authorList>
            <person name="Nicholson A.C."/>
        </authorList>
    </citation>
    <scope>NUCLEOTIDE SEQUENCE [LARGE SCALE GENOMIC DNA]</scope>
    <source>
        <strain evidence="3 4">DSM 44445</strain>
    </source>
</reference>
<feature type="transmembrane region" description="Helical" evidence="2">
    <location>
        <begin position="245"/>
        <end position="266"/>
    </location>
</feature>
<feature type="transmembrane region" description="Helical" evidence="2">
    <location>
        <begin position="328"/>
        <end position="350"/>
    </location>
</feature>
<feature type="transmembrane region" description="Helical" evidence="2">
    <location>
        <begin position="286"/>
        <end position="307"/>
    </location>
</feature>
<feature type="transmembrane region" description="Helical" evidence="2">
    <location>
        <begin position="186"/>
        <end position="206"/>
    </location>
</feature>